<accession>A0A0L8FSN5</accession>
<name>A0A0L8FSN5_OCTBM</name>
<evidence type="ECO:0000313" key="1">
    <source>
        <dbReference type="EMBL" id="KOF67726.1"/>
    </source>
</evidence>
<sequence>MFLTTEIMILLEKNNCSKFQFPSPQMFCFELFLNDFPPPFHFYALKLRIFWGRVKCGIENKRK</sequence>
<proteinExistence type="predicted"/>
<dbReference type="EMBL" id="KQ426816">
    <property type="protein sequence ID" value="KOF67726.1"/>
    <property type="molecule type" value="Genomic_DNA"/>
</dbReference>
<dbReference type="AlphaFoldDB" id="A0A0L8FSN5"/>
<protein>
    <submittedName>
        <fullName evidence="1">Uncharacterized protein</fullName>
    </submittedName>
</protein>
<reference evidence="1" key="1">
    <citation type="submission" date="2015-07" db="EMBL/GenBank/DDBJ databases">
        <title>MeaNS - Measles Nucleotide Surveillance Program.</title>
        <authorList>
            <person name="Tran T."/>
            <person name="Druce J."/>
        </authorList>
    </citation>
    <scope>NUCLEOTIDE SEQUENCE</scope>
    <source>
        <strain evidence="1">UCB-OBI-ISO-001</strain>
        <tissue evidence="1">Gonad</tissue>
    </source>
</reference>
<gene>
    <name evidence="1" type="ORF">OCBIM_22008946mg</name>
</gene>
<organism evidence="1">
    <name type="scientific">Octopus bimaculoides</name>
    <name type="common">California two-spotted octopus</name>
    <dbReference type="NCBI Taxonomy" id="37653"/>
    <lineage>
        <taxon>Eukaryota</taxon>
        <taxon>Metazoa</taxon>
        <taxon>Spiralia</taxon>
        <taxon>Lophotrochozoa</taxon>
        <taxon>Mollusca</taxon>
        <taxon>Cephalopoda</taxon>
        <taxon>Coleoidea</taxon>
        <taxon>Octopodiformes</taxon>
        <taxon>Octopoda</taxon>
        <taxon>Incirrata</taxon>
        <taxon>Octopodidae</taxon>
        <taxon>Octopus</taxon>
    </lineage>
</organism>